<dbReference type="EMBL" id="JACGWO010000008">
    <property type="protein sequence ID" value="KAK4422100.1"/>
    <property type="molecule type" value="Genomic_DNA"/>
</dbReference>
<evidence type="ECO:0000313" key="1">
    <source>
        <dbReference type="EMBL" id="KAK4422100.1"/>
    </source>
</evidence>
<comment type="caution">
    <text evidence="1">The sequence shown here is derived from an EMBL/GenBank/DDBJ whole genome shotgun (WGS) entry which is preliminary data.</text>
</comment>
<dbReference type="Proteomes" id="UP001293254">
    <property type="component" value="Unassembled WGS sequence"/>
</dbReference>
<reference evidence="1" key="1">
    <citation type="submission" date="2020-06" db="EMBL/GenBank/DDBJ databases">
        <authorList>
            <person name="Li T."/>
            <person name="Hu X."/>
            <person name="Zhang T."/>
            <person name="Song X."/>
            <person name="Zhang H."/>
            <person name="Dai N."/>
            <person name="Sheng W."/>
            <person name="Hou X."/>
            <person name="Wei L."/>
        </authorList>
    </citation>
    <scope>NUCLEOTIDE SEQUENCE</scope>
    <source>
        <strain evidence="1">3651</strain>
        <tissue evidence="1">Leaf</tissue>
    </source>
</reference>
<proteinExistence type="predicted"/>
<reference evidence="1" key="2">
    <citation type="journal article" date="2024" name="Plant">
        <title>Genomic evolution and insights into agronomic trait innovations of Sesamum species.</title>
        <authorList>
            <person name="Miao H."/>
            <person name="Wang L."/>
            <person name="Qu L."/>
            <person name="Liu H."/>
            <person name="Sun Y."/>
            <person name="Le M."/>
            <person name="Wang Q."/>
            <person name="Wei S."/>
            <person name="Zheng Y."/>
            <person name="Lin W."/>
            <person name="Duan Y."/>
            <person name="Cao H."/>
            <person name="Xiong S."/>
            <person name="Wang X."/>
            <person name="Wei L."/>
            <person name="Li C."/>
            <person name="Ma Q."/>
            <person name="Ju M."/>
            <person name="Zhao R."/>
            <person name="Li G."/>
            <person name="Mu C."/>
            <person name="Tian Q."/>
            <person name="Mei H."/>
            <person name="Zhang T."/>
            <person name="Gao T."/>
            <person name="Zhang H."/>
        </authorList>
    </citation>
    <scope>NUCLEOTIDE SEQUENCE</scope>
    <source>
        <strain evidence="1">3651</strain>
    </source>
</reference>
<accession>A0AAE1Y1W5</accession>
<gene>
    <name evidence="1" type="ORF">Salat_2161000</name>
</gene>
<protein>
    <submittedName>
        <fullName evidence="1">Uncharacterized protein</fullName>
    </submittedName>
</protein>
<organism evidence="1 2">
    <name type="scientific">Sesamum alatum</name>
    <dbReference type="NCBI Taxonomy" id="300844"/>
    <lineage>
        <taxon>Eukaryota</taxon>
        <taxon>Viridiplantae</taxon>
        <taxon>Streptophyta</taxon>
        <taxon>Embryophyta</taxon>
        <taxon>Tracheophyta</taxon>
        <taxon>Spermatophyta</taxon>
        <taxon>Magnoliopsida</taxon>
        <taxon>eudicotyledons</taxon>
        <taxon>Gunneridae</taxon>
        <taxon>Pentapetalae</taxon>
        <taxon>asterids</taxon>
        <taxon>lamiids</taxon>
        <taxon>Lamiales</taxon>
        <taxon>Pedaliaceae</taxon>
        <taxon>Sesamum</taxon>
    </lineage>
</organism>
<dbReference type="AlphaFoldDB" id="A0AAE1Y1W5"/>
<name>A0AAE1Y1W5_9LAMI</name>
<evidence type="ECO:0000313" key="2">
    <source>
        <dbReference type="Proteomes" id="UP001293254"/>
    </source>
</evidence>
<sequence length="106" mass="12221">MNKDRFTDDRATLILLLTSPPCHLKGEVAEASSREPRGYKDLVYSYYYLFHYSIMSRIKRNQRHSLAPEMLRLKTFGIWNGLSDYVRGGVGEYGSILMVLVADQKT</sequence>
<keyword evidence="2" id="KW-1185">Reference proteome</keyword>